<evidence type="ECO:0000256" key="9">
    <source>
        <dbReference type="ARBA" id="ARBA00023136"/>
    </source>
</evidence>
<gene>
    <name evidence="12" type="ORF">M8C21_014227</name>
</gene>
<protein>
    <submittedName>
        <fullName evidence="12">Uncharacterized protein</fullName>
    </submittedName>
</protein>
<dbReference type="GO" id="GO:0005315">
    <property type="term" value="F:phosphate transmembrane transporter activity"/>
    <property type="evidence" value="ECO:0007669"/>
    <property type="project" value="InterPro"/>
</dbReference>
<feature type="repeat" description="Solcar" evidence="10">
    <location>
        <begin position="108"/>
        <end position="165"/>
    </location>
</feature>
<dbReference type="GO" id="GO:1990547">
    <property type="term" value="P:mitochondrial phosphate ion transmembrane transport"/>
    <property type="evidence" value="ECO:0007669"/>
    <property type="project" value="InterPro"/>
</dbReference>
<evidence type="ECO:0000256" key="2">
    <source>
        <dbReference type="ARBA" id="ARBA00006375"/>
    </source>
</evidence>
<evidence type="ECO:0000256" key="11">
    <source>
        <dbReference type="RuleBase" id="RU000488"/>
    </source>
</evidence>
<dbReference type="Gene3D" id="1.50.40.10">
    <property type="entry name" value="Mitochondrial carrier domain"/>
    <property type="match status" value="1"/>
</dbReference>
<comment type="caution">
    <text evidence="12">The sequence shown here is derived from an EMBL/GenBank/DDBJ whole genome shotgun (WGS) entry which is preliminary data.</text>
</comment>
<evidence type="ECO:0000313" key="12">
    <source>
        <dbReference type="EMBL" id="KAI7725084.1"/>
    </source>
</evidence>
<comment type="similarity">
    <text evidence="2 11">Belongs to the mitochondrial carrier (TC 2.A.29) family.</text>
</comment>
<organism evidence="12 13">
    <name type="scientific">Ambrosia artemisiifolia</name>
    <name type="common">Common ragweed</name>
    <dbReference type="NCBI Taxonomy" id="4212"/>
    <lineage>
        <taxon>Eukaryota</taxon>
        <taxon>Viridiplantae</taxon>
        <taxon>Streptophyta</taxon>
        <taxon>Embryophyta</taxon>
        <taxon>Tracheophyta</taxon>
        <taxon>Spermatophyta</taxon>
        <taxon>Magnoliopsida</taxon>
        <taxon>eudicotyledons</taxon>
        <taxon>Gunneridae</taxon>
        <taxon>Pentapetalae</taxon>
        <taxon>asterids</taxon>
        <taxon>campanulids</taxon>
        <taxon>Asterales</taxon>
        <taxon>Asteraceae</taxon>
        <taxon>Asteroideae</taxon>
        <taxon>Heliantheae alliance</taxon>
        <taxon>Heliantheae</taxon>
        <taxon>Ambrosia</taxon>
    </lineage>
</organism>
<reference evidence="12" key="1">
    <citation type="submission" date="2022-06" db="EMBL/GenBank/DDBJ databases">
        <title>Uncovering the hologenomic basis of an extraordinary plant invasion.</title>
        <authorList>
            <person name="Bieker V.C."/>
            <person name="Martin M.D."/>
            <person name="Gilbert T."/>
            <person name="Hodgins K."/>
            <person name="Battlay P."/>
            <person name="Petersen B."/>
            <person name="Wilson J."/>
        </authorList>
    </citation>
    <scope>NUCLEOTIDE SEQUENCE</scope>
    <source>
        <strain evidence="12">AA19_3_7</strain>
        <tissue evidence="12">Leaf</tissue>
    </source>
</reference>
<dbReference type="Proteomes" id="UP001206925">
    <property type="component" value="Unassembled WGS sequence"/>
</dbReference>
<dbReference type="InterPro" id="IPR018108">
    <property type="entry name" value="MCP_transmembrane"/>
</dbReference>
<evidence type="ECO:0000256" key="4">
    <source>
        <dbReference type="ARBA" id="ARBA00022692"/>
    </source>
</evidence>
<sequence>MYSPIKFQLMIMKYQRVVRKALVDRILDMNATTTIVVASKASILEVYRMPLVTAFQADKSCFLMPALIYILSVVYHGVFQIDPVKYKSISSGFGVLLKEQGVKYATDYKTLIYLAASAFAELIADVALCPMEAVKVRVQTRPVFARGLGDGLPKSIRSEGAVGAE</sequence>
<proteinExistence type="inferred from homology"/>
<keyword evidence="8" id="KW-0496">Mitochondrion</keyword>
<keyword evidence="4 10" id="KW-0812">Transmembrane</keyword>
<dbReference type="EMBL" id="JAMZMK010012062">
    <property type="protein sequence ID" value="KAI7725084.1"/>
    <property type="molecule type" value="Genomic_DNA"/>
</dbReference>
<dbReference type="PROSITE" id="PS50920">
    <property type="entry name" value="SOLCAR"/>
    <property type="match status" value="1"/>
</dbReference>
<comment type="subcellular location">
    <subcellularLocation>
        <location evidence="1">Mitochondrion inner membrane</location>
        <topology evidence="1">Multi-pass membrane protein</topology>
    </subcellularLocation>
</comment>
<evidence type="ECO:0000256" key="10">
    <source>
        <dbReference type="PROSITE-ProRule" id="PRU00282"/>
    </source>
</evidence>
<dbReference type="AlphaFoldDB" id="A0AAD5BL43"/>
<keyword evidence="5" id="KW-0677">Repeat</keyword>
<evidence type="ECO:0000256" key="5">
    <source>
        <dbReference type="ARBA" id="ARBA00022737"/>
    </source>
</evidence>
<keyword evidence="6" id="KW-0999">Mitochondrion inner membrane</keyword>
<dbReference type="SUPFAM" id="SSF103506">
    <property type="entry name" value="Mitochondrial carrier"/>
    <property type="match status" value="1"/>
</dbReference>
<keyword evidence="3 11" id="KW-0813">Transport</keyword>
<evidence type="ECO:0000256" key="7">
    <source>
        <dbReference type="ARBA" id="ARBA00022989"/>
    </source>
</evidence>
<keyword evidence="13" id="KW-1185">Reference proteome</keyword>
<evidence type="ECO:0000256" key="1">
    <source>
        <dbReference type="ARBA" id="ARBA00004448"/>
    </source>
</evidence>
<dbReference type="Pfam" id="PF00153">
    <property type="entry name" value="Mito_carr"/>
    <property type="match status" value="1"/>
</dbReference>
<dbReference type="PANTHER" id="PTHR45671:SF10">
    <property type="entry name" value="SOLUTE CARRIER FAMILY 25 MEMBER 3"/>
    <property type="match status" value="1"/>
</dbReference>
<dbReference type="PANTHER" id="PTHR45671">
    <property type="entry name" value="SOLUTE CARRIER FAMILY 25 (MITOCHONDRIAL CARRIER PHOSPHATE CARRIER), MEMBER 3, LIKE-RELATED-RELATED"/>
    <property type="match status" value="1"/>
</dbReference>
<evidence type="ECO:0000313" key="13">
    <source>
        <dbReference type="Proteomes" id="UP001206925"/>
    </source>
</evidence>
<evidence type="ECO:0000256" key="3">
    <source>
        <dbReference type="ARBA" id="ARBA00022448"/>
    </source>
</evidence>
<dbReference type="InterPro" id="IPR044677">
    <property type="entry name" value="SLC25A3/Pic2/Mir1-like"/>
</dbReference>
<keyword evidence="7" id="KW-1133">Transmembrane helix</keyword>
<keyword evidence="9 10" id="KW-0472">Membrane</keyword>
<accession>A0AAD5BL43</accession>
<dbReference type="GO" id="GO:0005743">
    <property type="term" value="C:mitochondrial inner membrane"/>
    <property type="evidence" value="ECO:0007669"/>
    <property type="project" value="UniProtKB-SubCell"/>
</dbReference>
<dbReference type="InterPro" id="IPR023395">
    <property type="entry name" value="MCP_dom_sf"/>
</dbReference>
<evidence type="ECO:0000256" key="6">
    <source>
        <dbReference type="ARBA" id="ARBA00022792"/>
    </source>
</evidence>
<evidence type="ECO:0000256" key="8">
    <source>
        <dbReference type="ARBA" id="ARBA00023128"/>
    </source>
</evidence>
<name>A0AAD5BL43_AMBAR</name>